<comment type="caution">
    <text evidence="2">The sequence shown here is derived from an EMBL/GenBank/DDBJ whole genome shotgun (WGS) entry which is preliminary data.</text>
</comment>
<protein>
    <recommendedName>
        <fullName evidence="4">Lipoprotein</fullName>
    </recommendedName>
</protein>
<reference evidence="2 3" key="1">
    <citation type="submission" date="2018-07" db="EMBL/GenBank/DDBJ databases">
        <title>Genome sequences of Haloplanus salinus JCM 18368T.</title>
        <authorList>
            <person name="Kim Y.B."/>
            <person name="Roh S.W."/>
        </authorList>
    </citation>
    <scope>NUCLEOTIDE SEQUENCE [LARGE SCALE GENOMIC DNA]</scope>
    <source>
        <strain evidence="2 3">JCM 18368</strain>
    </source>
</reference>
<sequence>MRPPSHPARPLIVALVLVTAGCAGVPAGDPTSTATPLPAGSVDFPDGPKDRPDRPSTLNASTVREYVRTYEYRYAYNSLWIDEYTDVTLDCRVDDVTRRSWGYEAVVTCTGYSNTRIPESATPPTPTPGPHADWFTQTYRYRVSEDTIRRYDAENRDPV</sequence>
<name>A0A368N5M5_9EURY</name>
<evidence type="ECO:0000256" key="1">
    <source>
        <dbReference type="SAM" id="MobiDB-lite"/>
    </source>
</evidence>
<feature type="region of interest" description="Disordered" evidence="1">
    <location>
        <begin position="29"/>
        <end position="58"/>
    </location>
</feature>
<dbReference type="EMBL" id="QPHM01000001">
    <property type="protein sequence ID" value="RCU45897.1"/>
    <property type="molecule type" value="Genomic_DNA"/>
</dbReference>
<evidence type="ECO:0000313" key="2">
    <source>
        <dbReference type="EMBL" id="RCU45897.1"/>
    </source>
</evidence>
<proteinExistence type="predicted"/>
<evidence type="ECO:0008006" key="4">
    <source>
        <dbReference type="Google" id="ProtNLM"/>
    </source>
</evidence>
<organism evidence="2 3">
    <name type="scientific">Haloplanus salinus</name>
    <dbReference type="NCBI Taxonomy" id="1126245"/>
    <lineage>
        <taxon>Archaea</taxon>
        <taxon>Methanobacteriati</taxon>
        <taxon>Methanobacteriota</taxon>
        <taxon>Stenosarchaea group</taxon>
        <taxon>Halobacteria</taxon>
        <taxon>Halobacteriales</taxon>
        <taxon>Haloferacaceae</taxon>
        <taxon>Haloplanus</taxon>
    </lineage>
</organism>
<evidence type="ECO:0000313" key="3">
    <source>
        <dbReference type="Proteomes" id="UP000252189"/>
    </source>
</evidence>
<dbReference type="AlphaFoldDB" id="A0A368N5M5"/>
<dbReference type="RefSeq" id="WP_114447451.1">
    <property type="nucleotide sequence ID" value="NZ_QPHM01000001.1"/>
</dbReference>
<dbReference type="PROSITE" id="PS51257">
    <property type="entry name" value="PROKAR_LIPOPROTEIN"/>
    <property type="match status" value="1"/>
</dbReference>
<dbReference type="OrthoDB" id="346469at2157"/>
<gene>
    <name evidence="2" type="ORF">DU504_00400</name>
</gene>
<dbReference type="Proteomes" id="UP000252189">
    <property type="component" value="Unassembled WGS sequence"/>
</dbReference>
<keyword evidence="3" id="KW-1185">Reference proteome</keyword>
<accession>A0A368N5M5</accession>